<dbReference type="SUPFAM" id="SSF56752">
    <property type="entry name" value="D-aminoacid aminotransferase-like PLP-dependent enzymes"/>
    <property type="match status" value="1"/>
</dbReference>
<dbReference type="Pfam" id="PF01063">
    <property type="entry name" value="Aminotran_4"/>
    <property type="match status" value="1"/>
</dbReference>
<dbReference type="InterPro" id="IPR018300">
    <property type="entry name" value="Aminotrans_IV_CS"/>
</dbReference>
<proteinExistence type="inferred from homology"/>
<evidence type="ECO:0000256" key="10">
    <source>
        <dbReference type="RuleBase" id="RU004516"/>
    </source>
</evidence>
<dbReference type="InterPro" id="IPR033939">
    <property type="entry name" value="BCAT_family"/>
</dbReference>
<feature type="modified residue" description="N6-(pyridoxal phosphate)lysine" evidence="8">
    <location>
        <position position="223"/>
    </location>
</feature>
<comment type="catalytic activity">
    <reaction evidence="11">
        <text>L-valine + 2-oxoglutarate = 3-methyl-2-oxobutanoate + L-glutamate</text>
        <dbReference type="Rhea" id="RHEA:24813"/>
        <dbReference type="ChEBI" id="CHEBI:11851"/>
        <dbReference type="ChEBI" id="CHEBI:16810"/>
        <dbReference type="ChEBI" id="CHEBI:29985"/>
        <dbReference type="ChEBI" id="CHEBI:57762"/>
        <dbReference type="EC" id="2.6.1.42"/>
    </reaction>
</comment>
<comment type="catalytic activity">
    <reaction evidence="11">
        <text>L-isoleucine + 2-oxoglutarate = (S)-3-methyl-2-oxopentanoate + L-glutamate</text>
        <dbReference type="Rhea" id="RHEA:24801"/>
        <dbReference type="ChEBI" id="CHEBI:16810"/>
        <dbReference type="ChEBI" id="CHEBI:29985"/>
        <dbReference type="ChEBI" id="CHEBI:35146"/>
        <dbReference type="ChEBI" id="CHEBI:58045"/>
        <dbReference type="EC" id="2.6.1.42"/>
    </reaction>
</comment>
<evidence type="ECO:0000313" key="12">
    <source>
        <dbReference type="Proteomes" id="UP000492821"/>
    </source>
</evidence>
<comment type="similarity">
    <text evidence="2 9">Belongs to the class-IV pyridoxal-phosphate-dependent aminotransferase family.</text>
</comment>
<evidence type="ECO:0000256" key="5">
    <source>
        <dbReference type="ARBA" id="ARBA00022679"/>
    </source>
</evidence>
<dbReference type="InterPro" id="IPR001544">
    <property type="entry name" value="Aminotrans_IV"/>
</dbReference>
<dbReference type="AlphaFoldDB" id="A0A7E4VJC3"/>
<dbReference type="WBParaSite" id="Pan_g21641.t1">
    <property type="protein sequence ID" value="Pan_g21641.t1"/>
    <property type="gene ID" value="Pan_g21641"/>
</dbReference>
<dbReference type="InterPro" id="IPR043132">
    <property type="entry name" value="BCAT-like_C"/>
</dbReference>
<keyword evidence="3 11" id="KW-0032">Aminotransferase</keyword>
<dbReference type="FunFam" id="3.30.470.10:FF:000002">
    <property type="entry name" value="Branched-chain-amino-acid aminotransferase"/>
    <property type="match status" value="1"/>
</dbReference>
<reference evidence="13" key="2">
    <citation type="submission" date="2020-10" db="UniProtKB">
        <authorList>
            <consortium name="WormBaseParasite"/>
        </authorList>
    </citation>
    <scope>IDENTIFICATION</scope>
</reference>
<evidence type="ECO:0000313" key="13">
    <source>
        <dbReference type="WBParaSite" id="Pan_g21641.t1"/>
    </source>
</evidence>
<evidence type="ECO:0000256" key="11">
    <source>
        <dbReference type="RuleBase" id="RU004517"/>
    </source>
</evidence>
<dbReference type="InterPro" id="IPR036038">
    <property type="entry name" value="Aminotransferase-like"/>
</dbReference>
<dbReference type="Gene3D" id="3.20.10.10">
    <property type="entry name" value="D-amino Acid Aminotransferase, subunit A, domain 2"/>
    <property type="match status" value="1"/>
</dbReference>
<protein>
    <recommendedName>
        <fullName evidence="11">Branched-chain-amino-acid aminotransferase</fullName>
        <ecNumber evidence="11">2.6.1.42</ecNumber>
    </recommendedName>
</protein>
<accession>A0A7E4VJC3</accession>
<keyword evidence="4 11" id="KW-0028">Amino-acid biosynthesis</keyword>
<dbReference type="PANTHER" id="PTHR11825">
    <property type="entry name" value="SUBGROUP IIII AMINOTRANSFERASE"/>
    <property type="match status" value="1"/>
</dbReference>
<comment type="cofactor">
    <cofactor evidence="1 10">
        <name>pyridoxal 5'-phosphate</name>
        <dbReference type="ChEBI" id="CHEBI:597326"/>
    </cofactor>
</comment>
<evidence type="ECO:0000256" key="3">
    <source>
        <dbReference type="ARBA" id="ARBA00022576"/>
    </source>
</evidence>
<dbReference type="InterPro" id="IPR005786">
    <property type="entry name" value="B_amino_transII"/>
</dbReference>
<evidence type="ECO:0000256" key="1">
    <source>
        <dbReference type="ARBA" id="ARBA00001933"/>
    </source>
</evidence>
<dbReference type="InterPro" id="IPR043131">
    <property type="entry name" value="BCAT-like_N"/>
</dbReference>
<keyword evidence="7 11" id="KW-0100">Branched-chain amino acid biosynthesis</keyword>
<dbReference type="Proteomes" id="UP000492821">
    <property type="component" value="Unassembled WGS sequence"/>
</dbReference>
<dbReference type="GO" id="GO:0004084">
    <property type="term" value="F:branched-chain-amino-acid transaminase activity"/>
    <property type="evidence" value="ECO:0007669"/>
    <property type="project" value="UniProtKB-EC"/>
</dbReference>
<dbReference type="EC" id="2.6.1.42" evidence="11"/>
<dbReference type="PROSITE" id="PS00770">
    <property type="entry name" value="AA_TRANSFER_CLASS_4"/>
    <property type="match status" value="1"/>
</dbReference>
<dbReference type="PIRSF" id="PIRSF006468">
    <property type="entry name" value="BCAT1"/>
    <property type="match status" value="1"/>
</dbReference>
<dbReference type="PANTHER" id="PTHR11825:SF44">
    <property type="entry name" value="BRANCHED-CHAIN-AMINO-ACID AMINOTRANSFERASE"/>
    <property type="match status" value="1"/>
</dbReference>
<evidence type="ECO:0000256" key="7">
    <source>
        <dbReference type="ARBA" id="ARBA00023304"/>
    </source>
</evidence>
<reference evidence="12" key="1">
    <citation type="journal article" date="2013" name="Genetics">
        <title>The draft genome and transcriptome of Panagrellus redivivus are shaped by the harsh demands of a free-living lifestyle.</title>
        <authorList>
            <person name="Srinivasan J."/>
            <person name="Dillman A.R."/>
            <person name="Macchietto M.G."/>
            <person name="Heikkinen L."/>
            <person name="Lakso M."/>
            <person name="Fracchia K.M."/>
            <person name="Antoshechkin I."/>
            <person name="Mortazavi A."/>
            <person name="Wong G."/>
            <person name="Sternberg P.W."/>
        </authorList>
    </citation>
    <scope>NUCLEOTIDE SEQUENCE [LARGE SCALE GENOMIC DNA]</scope>
    <source>
        <strain evidence="12">MT8872</strain>
    </source>
</reference>
<dbReference type="GO" id="GO:0009098">
    <property type="term" value="P:L-leucine biosynthetic process"/>
    <property type="evidence" value="ECO:0007669"/>
    <property type="project" value="TreeGrafter"/>
</dbReference>
<name>A0A7E4VJC3_PANRE</name>
<dbReference type="GO" id="GO:0009099">
    <property type="term" value="P:L-valine biosynthetic process"/>
    <property type="evidence" value="ECO:0007669"/>
    <property type="project" value="TreeGrafter"/>
</dbReference>
<dbReference type="CDD" id="cd01557">
    <property type="entry name" value="BCAT_beta_family"/>
    <property type="match status" value="1"/>
</dbReference>
<evidence type="ECO:0000256" key="4">
    <source>
        <dbReference type="ARBA" id="ARBA00022605"/>
    </source>
</evidence>
<evidence type="ECO:0000256" key="2">
    <source>
        <dbReference type="ARBA" id="ARBA00009320"/>
    </source>
</evidence>
<evidence type="ECO:0000256" key="6">
    <source>
        <dbReference type="ARBA" id="ARBA00022898"/>
    </source>
</evidence>
<evidence type="ECO:0000256" key="8">
    <source>
        <dbReference type="PIRSR" id="PIRSR006468-1"/>
    </source>
</evidence>
<dbReference type="Gene3D" id="3.30.470.10">
    <property type="match status" value="1"/>
</dbReference>
<organism evidence="12 13">
    <name type="scientific">Panagrellus redivivus</name>
    <name type="common">Microworm</name>
    <dbReference type="NCBI Taxonomy" id="6233"/>
    <lineage>
        <taxon>Eukaryota</taxon>
        <taxon>Metazoa</taxon>
        <taxon>Ecdysozoa</taxon>
        <taxon>Nematoda</taxon>
        <taxon>Chromadorea</taxon>
        <taxon>Rhabditida</taxon>
        <taxon>Tylenchina</taxon>
        <taxon>Panagrolaimomorpha</taxon>
        <taxon>Panagrolaimoidea</taxon>
        <taxon>Panagrolaimidae</taxon>
        <taxon>Panagrellus</taxon>
    </lineage>
</organism>
<keyword evidence="6 10" id="KW-0663">Pyridoxal phosphate</keyword>
<keyword evidence="5 11" id="KW-0808">Transferase</keyword>
<sequence length="396" mass="44074">MFSLTSRHASKLVSSVNCPHQLATRAFSVRNLQVIQNPNSGADKAYDGAFGVTYTDHMFEADWCVDKGWSGGLIKPFENLSLHPGSKVLHYAIELFEGIKAYRGDDGKVRIFRLDQNMNRMLRTAKRAGLPDFDPKELAKCIQRLISQDYNWVPSTPQGALYIRPTLISTDPQIGVSAPLFAKLFVILSPMTGSYFGGTRPRATLLADPKYIRAWAGGVGSFKMGCNYAPTFQIGAEAAKYDCNQVLWLYGQEELITEVGTMNIFAYFRKPNGKIELATPGLDRGIILPGVVRSSIIDLAREYKEVEVVERDITMAELKQTQKDGSLLGIFGTGTAVGITPVNTIKYREKDGSLTDIQVPLDDTPKSLPNRLLKELLDIQYGRVKKPEWQFLVEPL</sequence>
<evidence type="ECO:0000256" key="9">
    <source>
        <dbReference type="RuleBase" id="RU004106"/>
    </source>
</evidence>
<keyword evidence="12" id="KW-1185">Reference proteome</keyword>
<comment type="catalytic activity">
    <reaction evidence="11">
        <text>L-leucine + 2-oxoglutarate = 4-methyl-2-oxopentanoate + L-glutamate</text>
        <dbReference type="Rhea" id="RHEA:18321"/>
        <dbReference type="ChEBI" id="CHEBI:16810"/>
        <dbReference type="ChEBI" id="CHEBI:17865"/>
        <dbReference type="ChEBI" id="CHEBI:29985"/>
        <dbReference type="ChEBI" id="CHEBI:57427"/>
        <dbReference type="EC" id="2.6.1.42"/>
    </reaction>
</comment>
<dbReference type="GO" id="GO:0005739">
    <property type="term" value="C:mitochondrion"/>
    <property type="evidence" value="ECO:0007669"/>
    <property type="project" value="TreeGrafter"/>
</dbReference>